<keyword evidence="1" id="KW-1185">Reference proteome</keyword>
<sequence>MNSPTADDARFDFVTENEECHSTPASGRRCVGTWRSIRRNNDRTKRRFVSKLAARANVVASGEEHWKLLTELETLRTQMAQVKGLLKMQEQREAQMLYKHGTVFRYLLDR</sequence>
<evidence type="ECO:0000313" key="2">
    <source>
        <dbReference type="WBParaSite" id="Gr19_v10_g6689.t3"/>
    </source>
</evidence>
<dbReference type="Proteomes" id="UP000887572">
    <property type="component" value="Unplaced"/>
</dbReference>
<accession>A0A914I424</accession>
<organism evidence="1 2">
    <name type="scientific">Globodera rostochiensis</name>
    <name type="common">Golden nematode worm</name>
    <name type="synonym">Heterodera rostochiensis</name>
    <dbReference type="NCBI Taxonomy" id="31243"/>
    <lineage>
        <taxon>Eukaryota</taxon>
        <taxon>Metazoa</taxon>
        <taxon>Ecdysozoa</taxon>
        <taxon>Nematoda</taxon>
        <taxon>Chromadorea</taxon>
        <taxon>Rhabditida</taxon>
        <taxon>Tylenchina</taxon>
        <taxon>Tylenchomorpha</taxon>
        <taxon>Tylenchoidea</taxon>
        <taxon>Heteroderidae</taxon>
        <taxon>Heteroderinae</taxon>
        <taxon>Globodera</taxon>
    </lineage>
</organism>
<protein>
    <submittedName>
        <fullName evidence="2">Uncharacterized protein</fullName>
    </submittedName>
</protein>
<name>A0A914I424_GLORO</name>
<proteinExistence type="predicted"/>
<dbReference type="AlphaFoldDB" id="A0A914I424"/>
<dbReference type="WBParaSite" id="Gr19_v10_g6689.t3">
    <property type="protein sequence ID" value="Gr19_v10_g6689.t3"/>
    <property type="gene ID" value="Gr19_v10_g6689"/>
</dbReference>
<evidence type="ECO:0000313" key="1">
    <source>
        <dbReference type="Proteomes" id="UP000887572"/>
    </source>
</evidence>
<reference evidence="2" key="1">
    <citation type="submission" date="2022-11" db="UniProtKB">
        <authorList>
            <consortium name="WormBaseParasite"/>
        </authorList>
    </citation>
    <scope>IDENTIFICATION</scope>
</reference>